<comment type="similarity">
    <text evidence="2">Belongs to the PET117 family.</text>
</comment>
<dbReference type="FunCoup" id="A0A067R444">
    <property type="interactions" value="336"/>
</dbReference>
<evidence type="ECO:0000256" key="4">
    <source>
        <dbReference type="ARBA" id="ARBA00023128"/>
    </source>
</evidence>
<dbReference type="EMBL" id="KK852908">
    <property type="protein sequence ID" value="KDR13972.1"/>
    <property type="molecule type" value="Genomic_DNA"/>
</dbReference>
<dbReference type="GO" id="GO:0005739">
    <property type="term" value="C:mitochondrion"/>
    <property type="evidence" value="ECO:0007669"/>
    <property type="project" value="UniProtKB-SubCell"/>
</dbReference>
<evidence type="ECO:0000256" key="3">
    <source>
        <dbReference type="ARBA" id="ARBA00022946"/>
    </source>
</evidence>
<reference evidence="6 7" key="1">
    <citation type="journal article" date="2014" name="Nat. Commun.">
        <title>Molecular traces of alternative social organization in a termite genome.</title>
        <authorList>
            <person name="Terrapon N."/>
            <person name="Li C."/>
            <person name="Robertson H.M."/>
            <person name="Ji L."/>
            <person name="Meng X."/>
            <person name="Booth W."/>
            <person name="Chen Z."/>
            <person name="Childers C.P."/>
            <person name="Glastad K.M."/>
            <person name="Gokhale K."/>
            <person name="Gowin J."/>
            <person name="Gronenberg W."/>
            <person name="Hermansen R.A."/>
            <person name="Hu H."/>
            <person name="Hunt B.G."/>
            <person name="Huylmans A.K."/>
            <person name="Khalil S.M."/>
            <person name="Mitchell R.D."/>
            <person name="Munoz-Torres M.C."/>
            <person name="Mustard J.A."/>
            <person name="Pan H."/>
            <person name="Reese J.T."/>
            <person name="Scharf M.E."/>
            <person name="Sun F."/>
            <person name="Vogel H."/>
            <person name="Xiao J."/>
            <person name="Yang W."/>
            <person name="Yang Z."/>
            <person name="Yang Z."/>
            <person name="Zhou J."/>
            <person name="Zhu J."/>
            <person name="Brent C.S."/>
            <person name="Elsik C.G."/>
            <person name="Goodisman M.A."/>
            <person name="Liberles D.A."/>
            <person name="Roe R.M."/>
            <person name="Vargo E.L."/>
            <person name="Vilcinskas A."/>
            <person name="Wang J."/>
            <person name="Bornberg-Bauer E."/>
            <person name="Korb J."/>
            <person name="Zhang G."/>
            <person name="Liebig J."/>
        </authorList>
    </citation>
    <scope>NUCLEOTIDE SEQUENCE [LARGE SCALE GENOMIC DNA]</scope>
    <source>
        <tissue evidence="6">Whole organism</tissue>
    </source>
</reference>
<gene>
    <name evidence="6" type="ORF">L798_11930</name>
</gene>
<evidence type="ECO:0000313" key="7">
    <source>
        <dbReference type="Proteomes" id="UP000027135"/>
    </source>
</evidence>
<dbReference type="GO" id="GO:0033617">
    <property type="term" value="P:mitochondrial respiratory chain complex IV assembly"/>
    <property type="evidence" value="ECO:0007669"/>
    <property type="project" value="TreeGrafter"/>
</dbReference>
<protein>
    <recommendedName>
        <fullName evidence="8">Protein PET117-like protein, mitochondrial</fullName>
    </recommendedName>
</protein>
<keyword evidence="3" id="KW-0809">Transit peptide</keyword>
<dbReference type="AlphaFoldDB" id="A0A067R444"/>
<dbReference type="Pfam" id="PF15786">
    <property type="entry name" value="PET117"/>
    <property type="match status" value="1"/>
</dbReference>
<evidence type="ECO:0008006" key="8">
    <source>
        <dbReference type="Google" id="ProtNLM"/>
    </source>
</evidence>
<dbReference type="Proteomes" id="UP000027135">
    <property type="component" value="Unassembled WGS sequence"/>
</dbReference>
<feature type="transmembrane region" description="Helical" evidence="5">
    <location>
        <begin position="6"/>
        <end position="25"/>
    </location>
</feature>
<evidence type="ECO:0000256" key="2">
    <source>
        <dbReference type="ARBA" id="ARBA00008197"/>
    </source>
</evidence>
<dbReference type="InParanoid" id="A0A067R444"/>
<name>A0A067R444_ZOONE</name>
<dbReference type="OMA" id="WDRERLH"/>
<organism evidence="6 7">
    <name type="scientific">Zootermopsis nevadensis</name>
    <name type="common">Dampwood termite</name>
    <dbReference type="NCBI Taxonomy" id="136037"/>
    <lineage>
        <taxon>Eukaryota</taxon>
        <taxon>Metazoa</taxon>
        <taxon>Ecdysozoa</taxon>
        <taxon>Arthropoda</taxon>
        <taxon>Hexapoda</taxon>
        <taxon>Insecta</taxon>
        <taxon>Pterygota</taxon>
        <taxon>Neoptera</taxon>
        <taxon>Polyneoptera</taxon>
        <taxon>Dictyoptera</taxon>
        <taxon>Blattodea</taxon>
        <taxon>Blattoidea</taxon>
        <taxon>Termitoidae</taxon>
        <taxon>Termopsidae</taxon>
        <taxon>Zootermopsis</taxon>
    </lineage>
</organism>
<dbReference type="STRING" id="136037.A0A067R444"/>
<keyword evidence="5" id="KW-1133">Transmembrane helix</keyword>
<dbReference type="eggNOG" id="ENOG502S7B1">
    <property type="taxonomic scope" value="Eukaryota"/>
</dbReference>
<keyword evidence="4" id="KW-0496">Mitochondrion</keyword>
<evidence type="ECO:0000256" key="1">
    <source>
        <dbReference type="ARBA" id="ARBA00004173"/>
    </source>
</evidence>
<evidence type="ECO:0000313" key="6">
    <source>
        <dbReference type="EMBL" id="KDR13972.1"/>
    </source>
</evidence>
<evidence type="ECO:0000256" key="5">
    <source>
        <dbReference type="SAM" id="Phobius"/>
    </source>
</evidence>
<dbReference type="PANTHER" id="PTHR28163">
    <property type="entry name" value="PROTEIN PET117 HOMOLOG, MITOCHONDRIAL"/>
    <property type="match status" value="1"/>
</dbReference>
<keyword evidence="7" id="KW-1185">Reference proteome</keyword>
<comment type="subcellular location">
    <subcellularLocation>
        <location evidence="1">Mitochondrion</location>
    </subcellularLocation>
</comment>
<keyword evidence="5" id="KW-0812">Transmembrane</keyword>
<keyword evidence="5" id="KW-0472">Membrane</keyword>
<sequence length="81" mass="9329">MSYTSKIALGAAITVSVGTISYVHYKQHLDRNRLHDGVIRDVERQQRRKTENIYLLQQQIELTKQLKKSEDAQLKTTESVG</sequence>
<dbReference type="PANTHER" id="PTHR28163:SF1">
    <property type="entry name" value="PROTEIN PET117 HOMOLOG, MITOCHONDRIAL"/>
    <property type="match status" value="1"/>
</dbReference>
<accession>A0A067R444</accession>
<dbReference type="InterPro" id="IPR031568">
    <property type="entry name" value="Pet117"/>
</dbReference>
<proteinExistence type="inferred from homology"/>